<accession>A0A392W3H4</accession>
<reference evidence="1 2" key="1">
    <citation type="journal article" date="2018" name="Front. Plant Sci.">
        <title>Red Clover (Trifolium pratense) and Zigzag Clover (T. medium) - A Picture of Genomic Similarities and Differences.</title>
        <authorList>
            <person name="Dluhosova J."/>
            <person name="Istvanek J."/>
            <person name="Nedelnik J."/>
            <person name="Repkova J."/>
        </authorList>
    </citation>
    <scope>NUCLEOTIDE SEQUENCE [LARGE SCALE GENOMIC DNA]</scope>
    <source>
        <strain evidence="2">cv. 10/8</strain>
        <tissue evidence="1">Leaf</tissue>
    </source>
</reference>
<dbReference type="Proteomes" id="UP000265520">
    <property type="component" value="Unassembled WGS sequence"/>
</dbReference>
<feature type="non-terminal residue" evidence="1">
    <location>
        <position position="1"/>
    </location>
</feature>
<protein>
    <submittedName>
        <fullName evidence="1">Uncharacterized protein</fullName>
    </submittedName>
</protein>
<keyword evidence="2" id="KW-1185">Reference proteome</keyword>
<sequence>RVPAAAPYRSGSRRAGFWGTVAAHRWSVLE</sequence>
<evidence type="ECO:0000313" key="1">
    <source>
        <dbReference type="EMBL" id="MCI94857.1"/>
    </source>
</evidence>
<proteinExistence type="predicted"/>
<name>A0A392W3H4_9FABA</name>
<dbReference type="AlphaFoldDB" id="A0A392W3H4"/>
<comment type="caution">
    <text evidence="1">The sequence shown here is derived from an EMBL/GenBank/DDBJ whole genome shotgun (WGS) entry which is preliminary data.</text>
</comment>
<organism evidence="1 2">
    <name type="scientific">Trifolium medium</name>
    <dbReference type="NCBI Taxonomy" id="97028"/>
    <lineage>
        <taxon>Eukaryota</taxon>
        <taxon>Viridiplantae</taxon>
        <taxon>Streptophyta</taxon>
        <taxon>Embryophyta</taxon>
        <taxon>Tracheophyta</taxon>
        <taxon>Spermatophyta</taxon>
        <taxon>Magnoliopsida</taxon>
        <taxon>eudicotyledons</taxon>
        <taxon>Gunneridae</taxon>
        <taxon>Pentapetalae</taxon>
        <taxon>rosids</taxon>
        <taxon>fabids</taxon>
        <taxon>Fabales</taxon>
        <taxon>Fabaceae</taxon>
        <taxon>Papilionoideae</taxon>
        <taxon>50 kb inversion clade</taxon>
        <taxon>NPAAA clade</taxon>
        <taxon>Hologalegina</taxon>
        <taxon>IRL clade</taxon>
        <taxon>Trifolieae</taxon>
        <taxon>Trifolium</taxon>
    </lineage>
</organism>
<dbReference type="EMBL" id="LXQA011368447">
    <property type="protein sequence ID" value="MCI94857.1"/>
    <property type="molecule type" value="Genomic_DNA"/>
</dbReference>
<evidence type="ECO:0000313" key="2">
    <source>
        <dbReference type="Proteomes" id="UP000265520"/>
    </source>
</evidence>